<reference evidence="2 3" key="1">
    <citation type="submission" date="2017-03" db="EMBL/GenBank/DDBJ databases">
        <title>Whole genome sequences of fourteen strains of Bradyrhizobium canariense and one strain of Bradyrhizobium japonicum isolated from Lupinus (Papilionoideae: Genisteae) species in Algeria.</title>
        <authorList>
            <person name="Crovadore J."/>
            <person name="Chekireb D."/>
            <person name="Brachmann A."/>
            <person name="Chablais R."/>
            <person name="Cochard B."/>
            <person name="Lefort F."/>
        </authorList>
    </citation>
    <scope>NUCLEOTIDE SEQUENCE [LARGE SCALE GENOMIC DNA]</scope>
    <source>
        <strain evidence="2 3">UBMA195</strain>
    </source>
</reference>
<gene>
    <name evidence="2" type="ORF">BSZ18_21270</name>
</gene>
<dbReference type="EMBL" id="NAFI01000178">
    <property type="protein sequence ID" value="OSJ06639.1"/>
    <property type="molecule type" value="Genomic_DNA"/>
</dbReference>
<evidence type="ECO:0000313" key="2">
    <source>
        <dbReference type="EMBL" id="OSJ06639.1"/>
    </source>
</evidence>
<feature type="compositionally biased region" description="Polar residues" evidence="1">
    <location>
        <begin position="1"/>
        <end position="13"/>
    </location>
</feature>
<feature type="compositionally biased region" description="Basic and acidic residues" evidence="1">
    <location>
        <begin position="19"/>
        <end position="28"/>
    </location>
</feature>
<dbReference type="AlphaFoldDB" id="A0A1X3GNT5"/>
<dbReference type="OrthoDB" id="8254518at2"/>
<dbReference type="Proteomes" id="UP000193553">
    <property type="component" value="Unassembled WGS sequence"/>
</dbReference>
<evidence type="ECO:0000256" key="1">
    <source>
        <dbReference type="SAM" id="MobiDB-lite"/>
    </source>
</evidence>
<comment type="caution">
    <text evidence="2">The sequence shown here is derived from an EMBL/GenBank/DDBJ whole genome shotgun (WGS) entry which is preliminary data.</text>
</comment>
<evidence type="ECO:0000313" key="3">
    <source>
        <dbReference type="Proteomes" id="UP000193553"/>
    </source>
</evidence>
<sequence>MTLKTTSQNTSPNLPGRKPRSDKERDTLEAVVEDAGDKDCDLVNGEGGPIDLPTKPGDLSKDD</sequence>
<proteinExistence type="predicted"/>
<dbReference type="RefSeq" id="WP_085360126.1">
    <property type="nucleotide sequence ID" value="NZ_NAFD01000181.1"/>
</dbReference>
<accession>A0A1X3GNT5</accession>
<organism evidence="2 3">
    <name type="scientific">Bradyrhizobium canariense</name>
    <dbReference type="NCBI Taxonomy" id="255045"/>
    <lineage>
        <taxon>Bacteria</taxon>
        <taxon>Pseudomonadati</taxon>
        <taxon>Pseudomonadota</taxon>
        <taxon>Alphaproteobacteria</taxon>
        <taxon>Hyphomicrobiales</taxon>
        <taxon>Nitrobacteraceae</taxon>
        <taxon>Bradyrhizobium</taxon>
    </lineage>
</organism>
<feature type="region of interest" description="Disordered" evidence="1">
    <location>
        <begin position="1"/>
        <end position="63"/>
    </location>
</feature>
<name>A0A1X3GNT5_9BRAD</name>
<protein>
    <submittedName>
        <fullName evidence="2">Uncharacterized protein</fullName>
    </submittedName>
</protein>